<proteinExistence type="predicted"/>
<dbReference type="InterPro" id="IPR035269">
    <property type="entry name" value="PSMD9"/>
</dbReference>
<dbReference type="SUPFAM" id="SSF50156">
    <property type="entry name" value="PDZ domain-like"/>
    <property type="match status" value="1"/>
</dbReference>
<name>E4X112_OIKDI</name>
<dbReference type="GO" id="GO:0005634">
    <property type="term" value="C:nucleus"/>
    <property type="evidence" value="ECO:0007669"/>
    <property type="project" value="TreeGrafter"/>
</dbReference>
<dbReference type="Pfam" id="PF18265">
    <property type="entry name" value="Nas2_N"/>
    <property type="match status" value="1"/>
</dbReference>
<keyword evidence="4" id="KW-0175">Coiled coil</keyword>
<feature type="coiled-coil region" evidence="4">
    <location>
        <begin position="8"/>
        <end position="35"/>
    </location>
</feature>
<evidence type="ECO:0000256" key="3">
    <source>
        <dbReference type="ARBA" id="ARBA00030007"/>
    </source>
</evidence>
<sequence>MPTADRSQMTFEETLKKLMKEKDDLEELLAVHYANAQYDQQLVDDQGFPRADLNIEEIRLARNRFVCTQNDHKAIMAKIESALHDLHKFKKGPSLPLKFQEPPLEQVYTDYKPIVTVTVVDPGSPADLSGLRVGDEVCRVEELTYKNYENAVQLIEIISLKCDRSVEFIVRRPAETKLLKVHPKRWEGVGILGANFRDYTNSS</sequence>
<feature type="domain" description="PDZ" evidence="5">
    <location>
        <begin position="93"/>
        <end position="174"/>
    </location>
</feature>
<accession>E4X112</accession>
<dbReference type="InterPro" id="IPR036034">
    <property type="entry name" value="PDZ_sf"/>
</dbReference>
<evidence type="ECO:0000256" key="1">
    <source>
        <dbReference type="ARBA" id="ARBA00014937"/>
    </source>
</evidence>
<dbReference type="Gene3D" id="2.30.42.10">
    <property type="match status" value="1"/>
</dbReference>
<keyword evidence="7" id="KW-1185">Reference proteome</keyword>
<protein>
    <recommendedName>
        <fullName evidence="1">26S proteasome non-ATPase regulatory subunit 9</fullName>
    </recommendedName>
    <alternativeName>
        <fullName evidence="3">26S proteasome regulatory subunit p27</fullName>
    </alternativeName>
</protein>
<organism evidence="6">
    <name type="scientific">Oikopleura dioica</name>
    <name type="common">Tunicate</name>
    <dbReference type="NCBI Taxonomy" id="34765"/>
    <lineage>
        <taxon>Eukaryota</taxon>
        <taxon>Metazoa</taxon>
        <taxon>Chordata</taxon>
        <taxon>Tunicata</taxon>
        <taxon>Appendicularia</taxon>
        <taxon>Copelata</taxon>
        <taxon>Oikopleuridae</taxon>
        <taxon>Oikopleura</taxon>
    </lineage>
</organism>
<dbReference type="EMBL" id="FN653020">
    <property type="protein sequence ID" value="CBY23047.1"/>
    <property type="molecule type" value="Genomic_DNA"/>
</dbReference>
<dbReference type="InParanoid" id="E4X112"/>
<dbReference type="AlphaFoldDB" id="E4X112"/>
<dbReference type="PANTHER" id="PTHR12651">
    <property type="entry name" value="26S PROTEASOME NON-ATPASE REGULATORY SUBUNIT 9"/>
    <property type="match status" value="1"/>
</dbReference>
<dbReference type="CDD" id="cd00136">
    <property type="entry name" value="PDZ_canonical"/>
    <property type="match status" value="1"/>
</dbReference>
<gene>
    <name evidence="6" type="ORF">GSOID_T00014975001</name>
</gene>
<dbReference type="GO" id="GO:0070682">
    <property type="term" value="P:proteasome regulatory particle assembly"/>
    <property type="evidence" value="ECO:0007669"/>
    <property type="project" value="InterPro"/>
</dbReference>
<evidence type="ECO:0000313" key="7">
    <source>
        <dbReference type="Proteomes" id="UP000001307"/>
    </source>
</evidence>
<dbReference type="PANTHER" id="PTHR12651:SF1">
    <property type="entry name" value="26S PROTEASOME NON-ATPASE REGULATORY SUBUNIT 9"/>
    <property type="match status" value="1"/>
</dbReference>
<dbReference type="SMART" id="SM00228">
    <property type="entry name" value="PDZ"/>
    <property type="match status" value="1"/>
</dbReference>
<evidence type="ECO:0000313" key="6">
    <source>
        <dbReference type="EMBL" id="CBY23047.1"/>
    </source>
</evidence>
<reference evidence="6" key="1">
    <citation type="journal article" date="2010" name="Science">
        <title>Plasticity of animal genome architecture unmasked by rapid evolution of a pelagic tunicate.</title>
        <authorList>
            <person name="Denoeud F."/>
            <person name="Henriet S."/>
            <person name="Mungpakdee S."/>
            <person name="Aury J.M."/>
            <person name="Da Silva C."/>
            <person name="Brinkmann H."/>
            <person name="Mikhaleva J."/>
            <person name="Olsen L.C."/>
            <person name="Jubin C."/>
            <person name="Canestro C."/>
            <person name="Bouquet J.M."/>
            <person name="Danks G."/>
            <person name="Poulain J."/>
            <person name="Campsteijn C."/>
            <person name="Adamski M."/>
            <person name="Cross I."/>
            <person name="Yadetie F."/>
            <person name="Muffato M."/>
            <person name="Louis A."/>
            <person name="Butcher S."/>
            <person name="Tsagkogeorga G."/>
            <person name="Konrad A."/>
            <person name="Singh S."/>
            <person name="Jensen M.F."/>
            <person name="Cong E.H."/>
            <person name="Eikeseth-Otteraa H."/>
            <person name="Noel B."/>
            <person name="Anthouard V."/>
            <person name="Porcel B.M."/>
            <person name="Kachouri-Lafond R."/>
            <person name="Nishino A."/>
            <person name="Ugolini M."/>
            <person name="Chourrout P."/>
            <person name="Nishida H."/>
            <person name="Aasland R."/>
            <person name="Huzurbazar S."/>
            <person name="Westhof E."/>
            <person name="Delsuc F."/>
            <person name="Lehrach H."/>
            <person name="Reinhardt R."/>
            <person name="Weissenbach J."/>
            <person name="Roy S.W."/>
            <person name="Artiguenave F."/>
            <person name="Postlethwait J.H."/>
            <person name="Manak J.R."/>
            <person name="Thompson E.M."/>
            <person name="Jaillon O."/>
            <person name="Du Pasquier L."/>
            <person name="Boudinot P."/>
            <person name="Liberles D.A."/>
            <person name="Volff J.N."/>
            <person name="Philippe H."/>
            <person name="Lenhard B."/>
            <person name="Roest Crollius H."/>
            <person name="Wincker P."/>
            <person name="Chourrout D."/>
        </authorList>
    </citation>
    <scope>NUCLEOTIDE SEQUENCE [LARGE SCALE GENOMIC DNA]</scope>
</reference>
<dbReference type="OrthoDB" id="72325at2759"/>
<dbReference type="InterPro" id="IPR001478">
    <property type="entry name" value="PDZ"/>
</dbReference>
<keyword evidence="2" id="KW-0143">Chaperone</keyword>
<dbReference type="Gene3D" id="6.10.140.1710">
    <property type="match status" value="1"/>
</dbReference>
<dbReference type="Proteomes" id="UP000001307">
    <property type="component" value="Unassembled WGS sequence"/>
</dbReference>
<dbReference type="FunCoup" id="E4X112">
    <property type="interactions" value="639"/>
</dbReference>
<dbReference type="InterPro" id="IPR040815">
    <property type="entry name" value="Nas2_N"/>
</dbReference>
<evidence type="ECO:0000256" key="2">
    <source>
        <dbReference type="ARBA" id="ARBA00023186"/>
    </source>
</evidence>
<evidence type="ECO:0000259" key="5">
    <source>
        <dbReference type="SMART" id="SM00228"/>
    </source>
</evidence>
<dbReference type="GO" id="GO:0005737">
    <property type="term" value="C:cytoplasm"/>
    <property type="evidence" value="ECO:0007669"/>
    <property type="project" value="TreeGrafter"/>
</dbReference>
<evidence type="ECO:0000256" key="4">
    <source>
        <dbReference type="SAM" id="Coils"/>
    </source>
</evidence>